<dbReference type="PRINTS" id="PR00409">
    <property type="entry name" value="PHDIOXRDTASE"/>
</dbReference>
<evidence type="ECO:0000256" key="5">
    <source>
        <dbReference type="ARBA" id="ARBA00023002"/>
    </source>
</evidence>
<dbReference type="GO" id="GO:0051537">
    <property type="term" value="F:2 iron, 2 sulfur cluster binding"/>
    <property type="evidence" value="ECO:0007669"/>
    <property type="project" value="UniProtKB-KW"/>
</dbReference>
<organism evidence="10 11">
    <name type="scientific">Phytohabitans suffuscus</name>
    <dbReference type="NCBI Taxonomy" id="624315"/>
    <lineage>
        <taxon>Bacteria</taxon>
        <taxon>Bacillati</taxon>
        <taxon>Actinomycetota</taxon>
        <taxon>Actinomycetes</taxon>
        <taxon>Micromonosporales</taxon>
        <taxon>Micromonosporaceae</taxon>
    </lineage>
</organism>
<evidence type="ECO:0000256" key="6">
    <source>
        <dbReference type="ARBA" id="ARBA00023004"/>
    </source>
</evidence>
<evidence type="ECO:0000313" key="11">
    <source>
        <dbReference type="Proteomes" id="UP000503011"/>
    </source>
</evidence>
<keyword evidence="2" id="KW-0285">Flavoprotein</keyword>
<dbReference type="GO" id="GO:0016491">
    <property type="term" value="F:oxidoreductase activity"/>
    <property type="evidence" value="ECO:0007669"/>
    <property type="project" value="UniProtKB-KW"/>
</dbReference>
<keyword evidence="6" id="KW-0408">Iron</keyword>
<keyword evidence="3" id="KW-0001">2Fe-2S</keyword>
<dbReference type="PROSITE" id="PS00197">
    <property type="entry name" value="2FE2S_FER_1"/>
    <property type="match status" value="1"/>
</dbReference>
<keyword evidence="5" id="KW-0560">Oxidoreductase</keyword>
<dbReference type="InterPro" id="IPR036010">
    <property type="entry name" value="2Fe-2S_ferredoxin-like_sf"/>
</dbReference>
<dbReference type="Pfam" id="PF00175">
    <property type="entry name" value="NAD_binding_1"/>
    <property type="match status" value="1"/>
</dbReference>
<feature type="domain" description="FAD-binding FR-type" evidence="9">
    <location>
        <begin position="1"/>
        <end position="99"/>
    </location>
</feature>
<dbReference type="InterPro" id="IPR012675">
    <property type="entry name" value="Beta-grasp_dom_sf"/>
</dbReference>
<keyword evidence="4" id="KW-0479">Metal-binding</keyword>
<accession>A0A6F8YVB1</accession>
<dbReference type="SUPFAM" id="SSF54292">
    <property type="entry name" value="2Fe-2S ferredoxin-like"/>
    <property type="match status" value="1"/>
</dbReference>
<evidence type="ECO:0000256" key="3">
    <source>
        <dbReference type="ARBA" id="ARBA00022714"/>
    </source>
</evidence>
<dbReference type="InterPro" id="IPR017938">
    <property type="entry name" value="Riboflavin_synthase-like_b-brl"/>
</dbReference>
<dbReference type="InterPro" id="IPR017927">
    <property type="entry name" value="FAD-bd_FR_type"/>
</dbReference>
<dbReference type="InterPro" id="IPR039261">
    <property type="entry name" value="FNR_nucleotide-bd"/>
</dbReference>
<dbReference type="AlphaFoldDB" id="A0A6F8YVB1"/>
<protein>
    <submittedName>
        <fullName evidence="10">Ferredoxin</fullName>
    </submittedName>
</protein>
<name>A0A6F8YVB1_9ACTN</name>
<dbReference type="KEGG" id="psuu:Psuf_074280"/>
<dbReference type="InterPro" id="IPR050415">
    <property type="entry name" value="MRET"/>
</dbReference>
<dbReference type="Gene3D" id="2.40.30.10">
    <property type="entry name" value="Translation factors"/>
    <property type="match status" value="1"/>
</dbReference>
<dbReference type="GO" id="GO:0046872">
    <property type="term" value="F:metal ion binding"/>
    <property type="evidence" value="ECO:0007669"/>
    <property type="project" value="UniProtKB-KW"/>
</dbReference>
<evidence type="ECO:0000259" key="9">
    <source>
        <dbReference type="PROSITE" id="PS51384"/>
    </source>
</evidence>
<dbReference type="EMBL" id="AP022871">
    <property type="protein sequence ID" value="BCB90115.1"/>
    <property type="molecule type" value="Genomic_DNA"/>
</dbReference>
<dbReference type="PROSITE" id="PS51085">
    <property type="entry name" value="2FE2S_FER_2"/>
    <property type="match status" value="1"/>
</dbReference>
<dbReference type="PROSITE" id="PS51384">
    <property type="entry name" value="FAD_FR"/>
    <property type="match status" value="1"/>
</dbReference>
<dbReference type="SUPFAM" id="SSF63380">
    <property type="entry name" value="Riboflavin synthase domain-like"/>
    <property type="match status" value="1"/>
</dbReference>
<evidence type="ECO:0000256" key="7">
    <source>
        <dbReference type="ARBA" id="ARBA00023014"/>
    </source>
</evidence>
<reference evidence="10 11" key="2">
    <citation type="submission" date="2020-03" db="EMBL/GenBank/DDBJ databases">
        <authorList>
            <person name="Ichikawa N."/>
            <person name="Kimura A."/>
            <person name="Kitahashi Y."/>
            <person name="Uohara A."/>
        </authorList>
    </citation>
    <scope>NUCLEOTIDE SEQUENCE [LARGE SCALE GENOMIC DNA]</scope>
    <source>
        <strain evidence="10 11">NBRC 105367</strain>
    </source>
</reference>
<dbReference type="Pfam" id="PF00111">
    <property type="entry name" value="Fer2"/>
    <property type="match status" value="1"/>
</dbReference>
<gene>
    <name evidence="10" type="ORF">Psuf_074280</name>
</gene>
<sequence length="308" mass="33266">MDVLVRQATWEADGVLSLVLVHPEGGELPAWSSGAHLDLHLGDRVRQYSLCGDPADRGRYRIAVLHAAGSRGGSAHVHEKVRPGQTVRIDGPRNHFTLEPSPRYLFVAGGIGITPILPMVRQVAAEGRGWRLVYGGRSRRSMAFLQEVAGYGDRVEVVPQDERGLLDLDALLGTPAADTLVYCCGPEPLLAAVEARCAAWPPGSLRLERFAAKPQDFGPDAPFEVVCQRSDVTARVEPGTSIVDALENVDVWVPSACREGICGTCETRVIDGTPDHRDSLLSDDERAAGKVMLPCVSRALTPRLVLDV</sequence>
<dbReference type="Gene3D" id="3.10.20.30">
    <property type="match status" value="1"/>
</dbReference>
<dbReference type="InterPro" id="IPR001041">
    <property type="entry name" value="2Fe-2S_ferredoxin-type"/>
</dbReference>
<dbReference type="SUPFAM" id="SSF52343">
    <property type="entry name" value="Ferredoxin reductase-like, C-terminal NADP-linked domain"/>
    <property type="match status" value="1"/>
</dbReference>
<evidence type="ECO:0000256" key="2">
    <source>
        <dbReference type="ARBA" id="ARBA00022630"/>
    </source>
</evidence>
<dbReference type="CDD" id="cd00207">
    <property type="entry name" value="fer2"/>
    <property type="match status" value="1"/>
</dbReference>
<reference evidence="10 11" key="1">
    <citation type="submission" date="2020-03" db="EMBL/GenBank/DDBJ databases">
        <title>Whole genome shotgun sequence of Phytohabitans suffuscus NBRC 105367.</title>
        <authorList>
            <person name="Komaki H."/>
            <person name="Tamura T."/>
        </authorList>
    </citation>
    <scope>NUCLEOTIDE SEQUENCE [LARGE SCALE GENOMIC DNA]</scope>
    <source>
        <strain evidence="10 11">NBRC 105367</strain>
    </source>
</reference>
<evidence type="ECO:0000256" key="1">
    <source>
        <dbReference type="ARBA" id="ARBA00001974"/>
    </source>
</evidence>
<keyword evidence="7" id="KW-0411">Iron-sulfur</keyword>
<evidence type="ECO:0000313" key="10">
    <source>
        <dbReference type="EMBL" id="BCB90115.1"/>
    </source>
</evidence>
<proteinExistence type="predicted"/>
<evidence type="ECO:0000259" key="8">
    <source>
        <dbReference type="PROSITE" id="PS51085"/>
    </source>
</evidence>
<evidence type="ECO:0000256" key="4">
    <source>
        <dbReference type="ARBA" id="ARBA00022723"/>
    </source>
</evidence>
<comment type="cofactor">
    <cofactor evidence="1">
        <name>FAD</name>
        <dbReference type="ChEBI" id="CHEBI:57692"/>
    </cofactor>
</comment>
<dbReference type="InterPro" id="IPR006058">
    <property type="entry name" value="2Fe2S_fd_BS"/>
</dbReference>
<dbReference type="Proteomes" id="UP000503011">
    <property type="component" value="Chromosome"/>
</dbReference>
<dbReference type="Gene3D" id="3.40.50.80">
    <property type="entry name" value="Nucleotide-binding domain of ferredoxin-NADP reductase (FNR) module"/>
    <property type="match status" value="1"/>
</dbReference>
<dbReference type="InterPro" id="IPR001433">
    <property type="entry name" value="OxRdtase_FAD/NAD-bd"/>
</dbReference>
<dbReference type="CDD" id="cd06185">
    <property type="entry name" value="PDR_like"/>
    <property type="match status" value="1"/>
</dbReference>
<keyword evidence="11" id="KW-1185">Reference proteome</keyword>
<feature type="domain" description="2Fe-2S ferredoxin-type" evidence="8">
    <location>
        <begin position="223"/>
        <end position="308"/>
    </location>
</feature>
<dbReference type="PANTHER" id="PTHR47354:SF1">
    <property type="entry name" value="CARNITINE MONOOXYGENASE REDUCTASE SUBUNIT"/>
    <property type="match status" value="1"/>
</dbReference>
<dbReference type="PANTHER" id="PTHR47354">
    <property type="entry name" value="NADH OXIDOREDUCTASE HCR"/>
    <property type="match status" value="1"/>
</dbReference>